<comment type="caution">
    <text evidence="1">The sequence shown here is derived from an EMBL/GenBank/DDBJ whole genome shotgun (WGS) entry which is preliminary data.</text>
</comment>
<accession>A0A9D3ZQ34</accession>
<evidence type="ECO:0000313" key="1">
    <source>
        <dbReference type="EMBL" id="KAH1055885.1"/>
    </source>
</evidence>
<dbReference type="AlphaFoldDB" id="A0A9D3ZQ34"/>
<keyword evidence="2" id="KW-1185">Reference proteome</keyword>
<name>A0A9D3ZQ34_9ROSI</name>
<dbReference type="Proteomes" id="UP000828251">
    <property type="component" value="Unassembled WGS sequence"/>
</dbReference>
<proteinExistence type="predicted"/>
<protein>
    <submittedName>
        <fullName evidence="1">Uncharacterized protein</fullName>
    </submittedName>
</protein>
<sequence>MVASSQIEKVAPINLLTAPTNVRIIDGAGITQALGSDSEETLSTSEVIEDALGLRIGLLVACKKCRTRAGAVNMVISSEEETNNGRLEYH</sequence>
<gene>
    <name evidence="1" type="ORF">J1N35_033950</name>
</gene>
<evidence type="ECO:0000313" key="2">
    <source>
        <dbReference type="Proteomes" id="UP000828251"/>
    </source>
</evidence>
<reference evidence="1 2" key="1">
    <citation type="journal article" date="2021" name="Plant Biotechnol. J.">
        <title>Multi-omics assisted identification of the key and species-specific regulatory components of drought-tolerant mechanisms in Gossypium stocksii.</title>
        <authorList>
            <person name="Yu D."/>
            <person name="Ke L."/>
            <person name="Zhang D."/>
            <person name="Wu Y."/>
            <person name="Sun Y."/>
            <person name="Mei J."/>
            <person name="Sun J."/>
            <person name="Sun Y."/>
        </authorList>
    </citation>
    <scope>NUCLEOTIDE SEQUENCE [LARGE SCALE GENOMIC DNA]</scope>
    <source>
        <strain evidence="2">cv. E1</strain>
        <tissue evidence="1">Leaf</tissue>
    </source>
</reference>
<organism evidence="1 2">
    <name type="scientific">Gossypium stocksii</name>
    <dbReference type="NCBI Taxonomy" id="47602"/>
    <lineage>
        <taxon>Eukaryota</taxon>
        <taxon>Viridiplantae</taxon>
        <taxon>Streptophyta</taxon>
        <taxon>Embryophyta</taxon>
        <taxon>Tracheophyta</taxon>
        <taxon>Spermatophyta</taxon>
        <taxon>Magnoliopsida</taxon>
        <taxon>eudicotyledons</taxon>
        <taxon>Gunneridae</taxon>
        <taxon>Pentapetalae</taxon>
        <taxon>rosids</taxon>
        <taxon>malvids</taxon>
        <taxon>Malvales</taxon>
        <taxon>Malvaceae</taxon>
        <taxon>Malvoideae</taxon>
        <taxon>Gossypium</taxon>
    </lineage>
</organism>
<dbReference type="EMBL" id="JAIQCV010000010">
    <property type="protein sequence ID" value="KAH1055885.1"/>
    <property type="molecule type" value="Genomic_DNA"/>
</dbReference>